<dbReference type="GO" id="GO:0031593">
    <property type="term" value="F:polyubiquitin modification-dependent protein binding"/>
    <property type="evidence" value="ECO:0007669"/>
    <property type="project" value="TreeGrafter"/>
</dbReference>
<reference evidence="3" key="1">
    <citation type="submission" date="2021-03" db="EMBL/GenBank/DDBJ databases">
        <authorList>
            <person name="Tagirdzhanova G."/>
        </authorList>
    </citation>
    <scope>NUCLEOTIDE SEQUENCE</scope>
</reference>
<dbReference type="InterPro" id="IPR044245">
    <property type="entry name" value="Spartan"/>
</dbReference>
<dbReference type="PANTHER" id="PTHR21220">
    <property type="entry name" value="DNA-DEPENDENT METALLOPROTEASE SPRTN"/>
    <property type="match status" value="1"/>
</dbReference>
<name>A0A8H3IHE9_9LECA</name>
<dbReference type="OrthoDB" id="5236983at2759"/>
<evidence type="ECO:0000313" key="4">
    <source>
        <dbReference type="Proteomes" id="UP000664534"/>
    </source>
</evidence>
<feature type="compositionally biased region" description="Pro residues" evidence="1">
    <location>
        <begin position="347"/>
        <end position="365"/>
    </location>
</feature>
<dbReference type="GO" id="GO:0004222">
    <property type="term" value="F:metalloendopeptidase activity"/>
    <property type="evidence" value="ECO:0007669"/>
    <property type="project" value="InterPro"/>
</dbReference>
<accession>A0A8H3IHE9</accession>
<dbReference type="GO" id="GO:0003697">
    <property type="term" value="F:single-stranded DNA binding"/>
    <property type="evidence" value="ECO:0007669"/>
    <property type="project" value="InterPro"/>
</dbReference>
<feature type="compositionally biased region" description="Pro residues" evidence="1">
    <location>
        <begin position="326"/>
        <end position="337"/>
    </location>
</feature>
<dbReference type="InterPro" id="IPR006640">
    <property type="entry name" value="SprT-like_domain"/>
</dbReference>
<evidence type="ECO:0000313" key="3">
    <source>
        <dbReference type="EMBL" id="CAF9918833.1"/>
    </source>
</evidence>
<evidence type="ECO:0000256" key="1">
    <source>
        <dbReference type="SAM" id="MobiDB-lite"/>
    </source>
</evidence>
<dbReference type="GO" id="GO:0006974">
    <property type="term" value="P:DNA damage response"/>
    <property type="evidence" value="ECO:0007669"/>
    <property type="project" value="InterPro"/>
</dbReference>
<protein>
    <recommendedName>
        <fullName evidence="2">SprT-like domain-containing protein</fullName>
    </recommendedName>
</protein>
<dbReference type="Pfam" id="PF10263">
    <property type="entry name" value="SprT-like"/>
    <property type="match status" value="1"/>
</dbReference>
<evidence type="ECO:0000259" key="2">
    <source>
        <dbReference type="Pfam" id="PF10263"/>
    </source>
</evidence>
<feature type="region of interest" description="Disordered" evidence="1">
    <location>
        <begin position="1"/>
        <end position="75"/>
    </location>
</feature>
<gene>
    <name evidence="3" type="ORF">IMSHALPRED_004430</name>
</gene>
<feature type="domain" description="SprT-like" evidence="2">
    <location>
        <begin position="488"/>
        <end position="592"/>
    </location>
</feature>
<dbReference type="AlphaFoldDB" id="A0A8H3IHE9"/>
<proteinExistence type="predicted"/>
<keyword evidence="4" id="KW-1185">Reference proteome</keyword>
<dbReference type="EMBL" id="CAJPDT010000021">
    <property type="protein sequence ID" value="CAF9918833.1"/>
    <property type="molecule type" value="Genomic_DNA"/>
</dbReference>
<feature type="region of interest" description="Disordered" evidence="1">
    <location>
        <begin position="311"/>
        <end position="410"/>
    </location>
</feature>
<feature type="compositionally biased region" description="Low complexity" evidence="1">
    <location>
        <begin position="6"/>
        <end position="21"/>
    </location>
</feature>
<dbReference type="Proteomes" id="UP000664534">
    <property type="component" value="Unassembled WGS sequence"/>
</dbReference>
<comment type="caution">
    <text evidence="3">The sequence shown here is derived from an EMBL/GenBank/DDBJ whole genome shotgun (WGS) entry which is preliminary data.</text>
</comment>
<organism evidence="3 4">
    <name type="scientific">Imshaugia aleurites</name>
    <dbReference type="NCBI Taxonomy" id="172621"/>
    <lineage>
        <taxon>Eukaryota</taxon>
        <taxon>Fungi</taxon>
        <taxon>Dikarya</taxon>
        <taxon>Ascomycota</taxon>
        <taxon>Pezizomycotina</taxon>
        <taxon>Lecanoromycetes</taxon>
        <taxon>OSLEUM clade</taxon>
        <taxon>Lecanoromycetidae</taxon>
        <taxon>Lecanorales</taxon>
        <taxon>Lecanorineae</taxon>
        <taxon>Parmeliaceae</taxon>
        <taxon>Imshaugia</taxon>
    </lineage>
</organism>
<feature type="compositionally biased region" description="Basic and acidic residues" evidence="1">
    <location>
        <begin position="36"/>
        <end position="48"/>
    </location>
</feature>
<dbReference type="PANTHER" id="PTHR21220:SF0">
    <property type="entry name" value="DNA-DEPENDENT METALLOPROTEASE SPRTN"/>
    <property type="match status" value="1"/>
</dbReference>
<feature type="compositionally biased region" description="Polar residues" evidence="1">
    <location>
        <begin position="387"/>
        <end position="406"/>
    </location>
</feature>
<feature type="compositionally biased region" description="Basic residues" evidence="1">
    <location>
        <begin position="50"/>
        <end position="61"/>
    </location>
</feature>
<dbReference type="GO" id="GO:0005634">
    <property type="term" value="C:nucleus"/>
    <property type="evidence" value="ECO:0007669"/>
    <property type="project" value="TreeGrafter"/>
</dbReference>
<sequence>MDTQRSRSSPSSSKPTGSQRSYGSERRLPNSAHNQDFGHEKSVKESTRPSHLHAPRTSHKSKSQDTIPVHHRSPTDLYEDSFNLVELDTGTQYPCTQDDLNASGGANRRSAIDGRGLKNRTWWFAGPNIGLFLDARIAAREVYDHNDPKRQPSAAEDEAIGRLVTGIKNANWHPWGPDLAIKAFCDLDKVFFCGRLRGHVCLSWRSYRAFQVECWGETCYLGDGKTVIHLSADAIFFWPEGAWIFVQMFATLLHEMCHAYLQIRAFDFGPNSWRTGKPGGHGKNFGSMIYAVNRRMLDLFGFEGDTEPYLPHDYAHNDHPSRAPKHSPPPPAPAPPPHRLRPDQPPRHPTPPPQPPPHHPPPRNPNKPTTTPKSRQDLYHNAFNDVSLDSGTTYPCTQSDLDTTGGLSRHEYPKDDPAGHLASRKKWFAQPNHGPFISGRQASLDIFRHNDMRRKSSGAEREAIERLSHAISAARHGSWGPDLIIKAFCDLDTVFFCGRLRGHVCVRWLPDWEERGRTTWGSCVFLSEGKCAIRLNADRILVDHRHPLERMFATMLHEMCHADAYTQLLERDILKCASHGKNFGTKYYAVEKRAKALFGFSLTGYPGEKYPRHKYEKGEGFP</sequence>